<protein>
    <recommendedName>
        <fullName evidence="5">Cytochrome P450</fullName>
    </recommendedName>
</protein>
<keyword evidence="4" id="KW-1185">Reference proteome</keyword>
<keyword evidence="1" id="KW-0479">Metal-binding</keyword>
<evidence type="ECO:0008006" key="5">
    <source>
        <dbReference type="Google" id="ProtNLM"/>
    </source>
</evidence>
<dbReference type="GO" id="GO:0016705">
    <property type="term" value="F:oxidoreductase activity, acting on paired donors, with incorporation or reduction of molecular oxygen"/>
    <property type="evidence" value="ECO:0007669"/>
    <property type="project" value="InterPro"/>
</dbReference>
<dbReference type="EnsemblPlants" id="OMERI03G24820.1">
    <property type="protein sequence ID" value="OMERI03G24820.1"/>
    <property type="gene ID" value="OMERI03G24820"/>
</dbReference>
<dbReference type="GO" id="GO:0004497">
    <property type="term" value="F:monooxygenase activity"/>
    <property type="evidence" value="ECO:0007669"/>
    <property type="project" value="InterPro"/>
</dbReference>
<reference evidence="3" key="1">
    <citation type="submission" date="2015-04" db="UniProtKB">
        <authorList>
            <consortium name="EnsemblPlants"/>
        </authorList>
    </citation>
    <scope>IDENTIFICATION</scope>
</reference>
<organism evidence="3">
    <name type="scientific">Oryza meridionalis</name>
    <dbReference type="NCBI Taxonomy" id="40149"/>
    <lineage>
        <taxon>Eukaryota</taxon>
        <taxon>Viridiplantae</taxon>
        <taxon>Streptophyta</taxon>
        <taxon>Embryophyta</taxon>
        <taxon>Tracheophyta</taxon>
        <taxon>Spermatophyta</taxon>
        <taxon>Magnoliopsida</taxon>
        <taxon>Liliopsida</taxon>
        <taxon>Poales</taxon>
        <taxon>Poaceae</taxon>
        <taxon>BOP clade</taxon>
        <taxon>Oryzoideae</taxon>
        <taxon>Oryzeae</taxon>
        <taxon>Oryzinae</taxon>
        <taxon>Oryza</taxon>
    </lineage>
</organism>
<name>A0A0E0D464_9ORYZ</name>
<dbReference type="InterPro" id="IPR036396">
    <property type="entry name" value="Cyt_P450_sf"/>
</dbReference>
<evidence type="ECO:0000313" key="4">
    <source>
        <dbReference type="Proteomes" id="UP000008021"/>
    </source>
</evidence>
<dbReference type="STRING" id="40149.A0A0E0D464"/>
<evidence type="ECO:0000256" key="2">
    <source>
        <dbReference type="ARBA" id="ARBA00023004"/>
    </source>
</evidence>
<dbReference type="GO" id="GO:0010268">
    <property type="term" value="P:brassinosteroid homeostasis"/>
    <property type="evidence" value="ECO:0007669"/>
    <property type="project" value="TreeGrafter"/>
</dbReference>
<dbReference type="GO" id="GO:0016125">
    <property type="term" value="P:sterol metabolic process"/>
    <property type="evidence" value="ECO:0007669"/>
    <property type="project" value="TreeGrafter"/>
</dbReference>
<keyword evidence="2" id="KW-0408">Iron</keyword>
<dbReference type="HOGENOM" id="CLU_1436546_0_0_1"/>
<dbReference type="SUPFAM" id="SSF48264">
    <property type="entry name" value="Cytochrome P450"/>
    <property type="match status" value="2"/>
</dbReference>
<dbReference type="Pfam" id="PF00067">
    <property type="entry name" value="p450"/>
    <property type="match status" value="1"/>
</dbReference>
<dbReference type="GO" id="GO:0016132">
    <property type="term" value="P:brassinosteroid biosynthetic process"/>
    <property type="evidence" value="ECO:0007669"/>
    <property type="project" value="TreeGrafter"/>
</dbReference>
<dbReference type="PANTHER" id="PTHR24286">
    <property type="entry name" value="CYTOCHROME P450 26"/>
    <property type="match status" value="1"/>
</dbReference>
<proteinExistence type="predicted"/>
<dbReference type="Proteomes" id="UP000008021">
    <property type="component" value="Chromosome 3"/>
</dbReference>
<evidence type="ECO:0000256" key="1">
    <source>
        <dbReference type="ARBA" id="ARBA00022723"/>
    </source>
</evidence>
<dbReference type="PANTHER" id="PTHR24286:SF81">
    <property type="entry name" value="CYTOCHROME P450 FAMILY PROTEIN, EXPRESSED"/>
    <property type="match status" value="1"/>
</dbReference>
<dbReference type="InterPro" id="IPR001128">
    <property type="entry name" value="Cyt_P450"/>
</dbReference>
<reference evidence="3" key="2">
    <citation type="submission" date="2018-05" db="EMBL/GenBank/DDBJ databases">
        <title>OmerRS3 (Oryza meridionalis Reference Sequence Version 3).</title>
        <authorList>
            <person name="Zhang J."/>
            <person name="Kudrna D."/>
            <person name="Lee S."/>
            <person name="Talag J."/>
            <person name="Welchert J."/>
            <person name="Wing R.A."/>
        </authorList>
    </citation>
    <scope>NUCLEOTIDE SEQUENCE [LARGE SCALE GENOMIC DNA]</scope>
    <source>
        <strain evidence="3">cv. OR44</strain>
    </source>
</reference>
<dbReference type="GO" id="GO:0020037">
    <property type="term" value="F:heme binding"/>
    <property type="evidence" value="ECO:0007669"/>
    <property type="project" value="InterPro"/>
</dbReference>
<dbReference type="Gramene" id="OMERI03G24820.1">
    <property type="protein sequence ID" value="OMERI03G24820.1"/>
    <property type="gene ID" value="OMERI03G24820"/>
</dbReference>
<dbReference type="GO" id="GO:0005506">
    <property type="term" value="F:iron ion binding"/>
    <property type="evidence" value="ECO:0007669"/>
    <property type="project" value="InterPro"/>
</dbReference>
<accession>A0A0E0D464</accession>
<dbReference type="eggNOG" id="KOG0157">
    <property type="taxonomic scope" value="Eukaryota"/>
</dbReference>
<dbReference type="Gene3D" id="1.10.630.10">
    <property type="entry name" value="Cytochrome P450"/>
    <property type="match status" value="2"/>
</dbReference>
<sequence>MRVFGADSIITTFGSSHRHVRNLVLRLFGPENLRRAMLQEMQKTAQASLLSWLDRPSIEVKEEVSSMIFSVIAKKLISYDSSASNGKLWKQFDAFLQGLLAFPIYLPGTAFYECMQDIAEPAGGGSKDFMAFGGVRLCVGADFAKLQMAIFLHCLVTKYRWEAIKGGSMVLSPGLRFPDGFHIQLRAKA</sequence>
<dbReference type="AlphaFoldDB" id="A0A0E0D464"/>
<evidence type="ECO:0000313" key="3">
    <source>
        <dbReference type="EnsemblPlants" id="OMERI03G24820.1"/>
    </source>
</evidence>